<accession>A0A6J4RWU7</accession>
<proteinExistence type="predicted"/>
<sequence>MRDLEITKWIYDAAGTGRPEGDRSVRLPASGR</sequence>
<dbReference type="AlphaFoldDB" id="A0A6J4RWU7"/>
<dbReference type="EMBL" id="CADCVJ010000169">
    <property type="protein sequence ID" value="CAA9480871.1"/>
    <property type="molecule type" value="Genomic_DNA"/>
</dbReference>
<gene>
    <name evidence="1" type="ORF">AVDCRST_MAG38-1991</name>
</gene>
<organism evidence="1">
    <name type="scientific">uncultured Solirubrobacteraceae bacterium</name>
    <dbReference type="NCBI Taxonomy" id="1162706"/>
    <lineage>
        <taxon>Bacteria</taxon>
        <taxon>Bacillati</taxon>
        <taxon>Actinomycetota</taxon>
        <taxon>Thermoleophilia</taxon>
        <taxon>Solirubrobacterales</taxon>
        <taxon>Solirubrobacteraceae</taxon>
        <taxon>environmental samples</taxon>
    </lineage>
</organism>
<evidence type="ECO:0000313" key="1">
    <source>
        <dbReference type="EMBL" id="CAA9480871.1"/>
    </source>
</evidence>
<protein>
    <submittedName>
        <fullName evidence="1">Uncharacterized protein</fullName>
    </submittedName>
</protein>
<reference evidence="1" key="1">
    <citation type="submission" date="2020-02" db="EMBL/GenBank/DDBJ databases">
        <authorList>
            <person name="Meier V. D."/>
        </authorList>
    </citation>
    <scope>NUCLEOTIDE SEQUENCE</scope>
    <source>
        <strain evidence="1">AVDCRST_MAG38</strain>
    </source>
</reference>
<name>A0A6J4RWU7_9ACTN</name>